<evidence type="ECO:0000256" key="1">
    <source>
        <dbReference type="ARBA" id="ARBA00004496"/>
    </source>
</evidence>
<evidence type="ECO:0000256" key="4">
    <source>
        <dbReference type="ARBA" id="ARBA00022490"/>
    </source>
</evidence>
<evidence type="ECO:0000256" key="2">
    <source>
        <dbReference type="ARBA" id="ARBA00008226"/>
    </source>
</evidence>
<keyword evidence="5 11" id="KW-0436">Ligase</keyword>
<evidence type="ECO:0000256" key="10">
    <source>
        <dbReference type="ARBA" id="ARBA00047937"/>
    </source>
</evidence>
<dbReference type="GO" id="GO:0006426">
    <property type="term" value="P:glycyl-tRNA aminoacylation"/>
    <property type="evidence" value="ECO:0007669"/>
    <property type="project" value="UniProtKB-UniRule"/>
</dbReference>
<comment type="subunit">
    <text evidence="3 11">Tetramer of two alpha and two beta subunits.</text>
</comment>
<dbReference type="InterPro" id="IPR008909">
    <property type="entry name" value="DALR_anticod-bd"/>
</dbReference>
<keyword evidence="8 11" id="KW-0648">Protein biosynthesis</keyword>
<dbReference type="SUPFAM" id="SSF109604">
    <property type="entry name" value="HD-domain/PDEase-like"/>
    <property type="match status" value="1"/>
</dbReference>
<comment type="catalytic activity">
    <reaction evidence="10 11">
        <text>tRNA(Gly) + glycine + ATP = glycyl-tRNA(Gly) + AMP + diphosphate</text>
        <dbReference type="Rhea" id="RHEA:16013"/>
        <dbReference type="Rhea" id="RHEA-COMP:9664"/>
        <dbReference type="Rhea" id="RHEA-COMP:9683"/>
        <dbReference type="ChEBI" id="CHEBI:30616"/>
        <dbReference type="ChEBI" id="CHEBI:33019"/>
        <dbReference type="ChEBI" id="CHEBI:57305"/>
        <dbReference type="ChEBI" id="CHEBI:78442"/>
        <dbReference type="ChEBI" id="CHEBI:78522"/>
        <dbReference type="ChEBI" id="CHEBI:456215"/>
        <dbReference type="EC" id="6.1.1.14"/>
    </reaction>
</comment>
<evidence type="ECO:0000256" key="9">
    <source>
        <dbReference type="ARBA" id="ARBA00023146"/>
    </source>
</evidence>
<reference evidence="13 14" key="1">
    <citation type="submission" date="2019-02" db="EMBL/GenBank/DDBJ databases">
        <authorList>
            <person name="Manzano-Marin A."/>
            <person name="Manzano-Marin A."/>
        </authorList>
    </citation>
    <scope>NUCLEOTIDE SEQUENCE [LARGE SCALE GENOMIC DNA]</scope>
    <source>
        <strain evidence="13 14">ErCisplendens/pseudotsugae</strain>
    </source>
</reference>
<sequence length="689" mass="78882">MTEENFLVEIGTEELPPKILRYLAETFAKNFISELKISSLTYKEIRWFATPRRLALFVEKLTLMQPDRKIIKYGPTIRAAFNKNGTPTQAAISWARSCDVNLEHANRVETNKGQRLMCCTKQSGQRTAYLLPQIISTSIKKLTHLKQMRWGESNFQFIRPVHTVMLIFGDTLIPINICGIFSSRVIRGHRFMGQSILTINHADNYLKVLLEKGKVQADYSLRKQIIIANATATAARIGGLADLQEELLEEVTALVEWPVILMAKFDKKFLKIPTEALVHTMVDHQKYFPVYNQEGTLLPYFIFVSNIESSNPQKIILGNEKVIQARLEDAAFFFHKDCQHLLDDYLPRLKSVLFQKDLGNLLDKTCRIKKLSGWLAKKINSNVQNATRAGLLSKCDLMTHMVREFAETQGIMGMHYARRQGEPEEVAIALMEHYKPRFAGDSIPSNPTSCALAIADKIDTIVGIFGISKHPTGDKDPFALRRSALGVLRIILEKKLPIDLQSLTEESIKLYDRKLSNTNVAEDIINFFFGRLSSWYQEIGYKTDAIKAVLACRPTRPIDFHTRIEAVTYFCATKHSMRLSAAHRRISSILNQSKEILNHNVYHSLLYEKEEIQLETRIKTIKTSLDLFLLEERYQDALIALTPLHKDIEQFFSKVLVNTKIKELRINRLTLLNQLKNLFLQIADLSLLE</sequence>
<comment type="subcellular location">
    <subcellularLocation>
        <location evidence="1 11">Cytoplasm</location>
    </subcellularLocation>
</comment>
<evidence type="ECO:0000256" key="7">
    <source>
        <dbReference type="ARBA" id="ARBA00022840"/>
    </source>
</evidence>
<accession>A0A451D3I0</accession>
<dbReference type="PROSITE" id="PS50861">
    <property type="entry name" value="AA_TRNA_LIGASE_II_GLYAB"/>
    <property type="match status" value="1"/>
</dbReference>
<dbReference type="InterPro" id="IPR015944">
    <property type="entry name" value="Gly-tRNA-synth_bsu"/>
</dbReference>
<evidence type="ECO:0000256" key="5">
    <source>
        <dbReference type="ARBA" id="ARBA00022598"/>
    </source>
</evidence>
<dbReference type="InterPro" id="IPR006194">
    <property type="entry name" value="Gly-tRNA-synth_heterodimer"/>
</dbReference>
<name>A0A451D3I0_9GAMM</name>
<organism evidence="13 14">
    <name type="scientific">Candidatus Erwinia haradaeae</name>
    <dbReference type="NCBI Taxonomy" id="1922217"/>
    <lineage>
        <taxon>Bacteria</taxon>
        <taxon>Pseudomonadati</taxon>
        <taxon>Pseudomonadota</taxon>
        <taxon>Gammaproteobacteria</taxon>
        <taxon>Enterobacterales</taxon>
        <taxon>Erwiniaceae</taxon>
        <taxon>Erwinia</taxon>
    </lineage>
</organism>
<dbReference type="EMBL" id="LR217705">
    <property type="protein sequence ID" value="VFP80203.1"/>
    <property type="molecule type" value="Genomic_DNA"/>
</dbReference>
<proteinExistence type="inferred from homology"/>
<dbReference type="Proteomes" id="UP000294338">
    <property type="component" value="Chromosome 1"/>
</dbReference>
<dbReference type="GO" id="GO:0006420">
    <property type="term" value="P:arginyl-tRNA aminoacylation"/>
    <property type="evidence" value="ECO:0007669"/>
    <property type="project" value="InterPro"/>
</dbReference>
<dbReference type="PRINTS" id="PR01045">
    <property type="entry name" value="TRNASYNTHGB"/>
</dbReference>
<dbReference type="GO" id="GO:0005829">
    <property type="term" value="C:cytosol"/>
    <property type="evidence" value="ECO:0007669"/>
    <property type="project" value="TreeGrafter"/>
</dbReference>
<dbReference type="NCBIfam" id="TIGR00211">
    <property type="entry name" value="glyS"/>
    <property type="match status" value="1"/>
</dbReference>
<dbReference type="RefSeq" id="WP_197094946.1">
    <property type="nucleotide sequence ID" value="NZ_LR217705.1"/>
</dbReference>
<dbReference type="GO" id="GO:0004814">
    <property type="term" value="F:arginine-tRNA ligase activity"/>
    <property type="evidence" value="ECO:0007669"/>
    <property type="project" value="InterPro"/>
</dbReference>
<evidence type="ECO:0000313" key="14">
    <source>
        <dbReference type="Proteomes" id="UP000294338"/>
    </source>
</evidence>
<dbReference type="Pfam" id="PF05746">
    <property type="entry name" value="DALR_1"/>
    <property type="match status" value="1"/>
</dbReference>
<comment type="similarity">
    <text evidence="2 11">Belongs to the class-II aminoacyl-tRNA synthetase family.</text>
</comment>
<evidence type="ECO:0000256" key="6">
    <source>
        <dbReference type="ARBA" id="ARBA00022741"/>
    </source>
</evidence>
<feature type="domain" description="DALR anticodon binding" evidence="12">
    <location>
        <begin position="581"/>
        <end position="679"/>
    </location>
</feature>
<dbReference type="Pfam" id="PF02092">
    <property type="entry name" value="tRNA_synt_2f"/>
    <property type="match status" value="1"/>
</dbReference>
<dbReference type="PANTHER" id="PTHR30075:SF2">
    <property type="entry name" value="GLYCINE--TRNA LIGASE, CHLOROPLASTIC_MITOCHONDRIAL 2"/>
    <property type="match status" value="1"/>
</dbReference>
<gene>
    <name evidence="11 13" type="primary">glyS</name>
    <name evidence="13" type="ORF">ERCISPPS3390_137</name>
</gene>
<dbReference type="EC" id="6.1.1.14" evidence="11"/>
<dbReference type="AlphaFoldDB" id="A0A451D3I0"/>
<evidence type="ECO:0000313" key="13">
    <source>
        <dbReference type="EMBL" id="VFP80203.1"/>
    </source>
</evidence>
<dbReference type="PANTHER" id="PTHR30075">
    <property type="entry name" value="GLYCYL-TRNA SYNTHETASE"/>
    <property type="match status" value="1"/>
</dbReference>
<evidence type="ECO:0000259" key="12">
    <source>
        <dbReference type="Pfam" id="PF05746"/>
    </source>
</evidence>
<dbReference type="HAMAP" id="MF_00255">
    <property type="entry name" value="Gly_tRNA_synth_beta"/>
    <property type="match status" value="1"/>
</dbReference>
<dbReference type="GO" id="GO:0005524">
    <property type="term" value="F:ATP binding"/>
    <property type="evidence" value="ECO:0007669"/>
    <property type="project" value="UniProtKB-UniRule"/>
</dbReference>
<evidence type="ECO:0000256" key="11">
    <source>
        <dbReference type="HAMAP-Rule" id="MF_00255"/>
    </source>
</evidence>
<evidence type="ECO:0000256" key="3">
    <source>
        <dbReference type="ARBA" id="ARBA00011209"/>
    </source>
</evidence>
<keyword evidence="4 11" id="KW-0963">Cytoplasm</keyword>
<dbReference type="GO" id="GO:0004820">
    <property type="term" value="F:glycine-tRNA ligase activity"/>
    <property type="evidence" value="ECO:0007669"/>
    <property type="project" value="UniProtKB-UniRule"/>
</dbReference>
<evidence type="ECO:0000256" key="8">
    <source>
        <dbReference type="ARBA" id="ARBA00022917"/>
    </source>
</evidence>
<protein>
    <recommendedName>
        <fullName evidence="11">Glycine--tRNA ligase beta subunit</fullName>
        <ecNumber evidence="11">6.1.1.14</ecNumber>
    </recommendedName>
    <alternativeName>
        <fullName evidence="11">Glycyl-tRNA synthetase beta subunit</fullName>
        <shortName evidence="11">GlyRS</shortName>
    </alternativeName>
</protein>
<keyword evidence="6 11" id="KW-0547">Nucleotide-binding</keyword>
<keyword evidence="7 11" id="KW-0067">ATP-binding</keyword>
<keyword evidence="9 11" id="KW-0030">Aminoacyl-tRNA synthetase</keyword>